<dbReference type="GO" id="GO:0008941">
    <property type="term" value="F:nitric oxide dioxygenase NAD(P)H activity"/>
    <property type="evidence" value="ECO:0007669"/>
    <property type="project" value="UniProtKB-EC"/>
</dbReference>
<dbReference type="EMBL" id="LCWV01000021">
    <property type="protein sequence ID" value="PWI66998.1"/>
    <property type="molecule type" value="Genomic_DNA"/>
</dbReference>
<dbReference type="SUPFAM" id="SSF46458">
    <property type="entry name" value="Globin-like"/>
    <property type="match status" value="1"/>
</dbReference>
<keyword evidence="9" id="KW-0274">FAD</keyword>
<dbReference type="GO" id="GO:0071949">
    <property type="term" value="F:FAD binding"/>
    <property type="evidence" value="ECO:0007669"/>
    <property type="project" value="TreeGrafter"/>
</dbReference>
<evidence type="ECO:0000256" key="6">
    <source>
        <dbReference type="ARBA" id="ARBA00022617"/>
    </source>
</evidence>
<dbReference type="CDD" id="cd06184">
    <property type="entry name" value="flavohem_like_fad_nad_binding"/>
    <property type="match status" value="1"/>
</dbReference>
<reference evidence="21 22" key="1">
    <citation type="journal article" date="2016" name="Front. Microbiol.">
        <title>Genome and transcriptome sequences reveal the specific parasitism of the nematophagous Purpureocillium lilacinum 36-1.</title>
        <authorList>
            <person name="Xie J."/>
            <person name="Li S."/>
            <person name="Mo C."/>
            <person name="Xiao X."/>
            <person name="Peng D."/>
            <person name="Wang G."/>
            <person name="Xiao Y."/>
        </authorList>
    </citation>
    <scope>NUCLEOTIDE SEQUENCE [LARGE SCALE GENOMIC DNA]</scope>
    <source>
        <strain evidence="21 22">36-1</strain>
    </source>
</reference>
<dbReference type="GO" id="GO:0020037">
    <property type="term" value="F:heme binding"/>
    <property type="evidence" value="ECO:0007669"/>
    <property type="project" value="InterPro"/>
</dbReference>
<feature type="domain" description="Globin" evidence="19">
    <location>
        <begin position="856"/>
        <end position="993"/>
    </location>
</feature>
<keyword evidence="7" id="KW-0285">Flavoprotein</keyword>
<dbReference type="Proteomes" id="UP000245956">
    <property type="component" value="Unassembled WGS sequence"/>
</dbReference>
<evidence type="ECO:0000256" key="8">
    <source>
        <dbReference type="ARBA" id="ARBA00022723"/>
    </source>
</evidence>
<keyword evidence="6" id="KW-0349">Heme</keyword>
<feature type="compositionally biased region" description="Polar residues" evidence="17">
    <location>
        <begin position="695"/>
        <end position="704"/>
    </location>
</feature>
<dbReference type="GO" id="GO:0046210">
    <property type="term" value="P:nitric oxide catabolic process"/>
    <property type="evidence" value="ECO:0007669"/>
    <property type="project" value="TreeGrafter"/>
</dbReference>
<dbReference type="PANTHER" id="PTHR43396">
    <property type="entry name" value="FLAVOHEMOPROTEIN"/>
    <property type="match status" value="1"/>
</dbReference>
<feature type="domain" description="FAD-binding FR-type" evidence="20">
    <location>
        <begin position="1004"/>
        <end position="1127"/>
    </location>
</feature>
<dbReference type="InterPro" id="IPR001433">
    <property type="entry name" value="OxRdtase_FAD/NAD-bd"/>
</dbReference>
<comment type="similarity">
    <text evidence="3">In the C-terminal section; belongs to the flavoprotein pyridine nucleotide cytochrome reductase family.</text>
</comment>
<dbReference type="AlphaFoldDB" id="A0A2U3DXL3"/>
<dbReference type="CDD" id="cd08922">
    <property type="entry name" value="FHb-globin"/>
    <property type="match status" value="1"/>
</dbReference>
<comment type="caution">
    <text evidence="21">The sequence shown here is derived from an EMBL/GenBank/DDBJ whole genome shotgun (WGS) entry which is preliminary data.</text>
</comment>
<dbReference type="Gene3D" id="3.40.50.80">
    <property type="entry name" value="Nucleotide-binding domain of ferredoxin-NADP reductase (FNR) module"/>
    <property type="match status" value="1"/>
</dbReference>
<evidence type="ECO:0000256" key="2">
    <source>
        <dbReference type="ARBA" id="ARBA00001974"/>
    </source>
</evidence>
<evidence type="ECO:0000256" key="15">
    <source>
        <dbReference type="ARBA" id="ARBA00049433"/>
    </source>
</evidence>
<dbReference type="PROSITE" id="PS01033">
    <property type="entry name" value="GLOBIN"/>
    <property type="match status" value="1"/>
</dbReference>
<feature type="region of interest" description="Disordered" evidence="17">
    <location>
        <begin position="669"/>
        <end position="729"/>
    </location>
</feature>
<evidence type="ECO:0000256" key="7">
    <source>
        <dbReference type="ARBA" id="ARBA00022630"/>
    </source>
</evidence>
<dbReference type="GO" id="GO:0071500">
    <property type="term" value="P:cellular response to nitrosative stress"/>
    <property type="evidence" value="ECO:0007669"/>
    <property type="project" value="TreeGrafter"/>
</dbReference>
<keyword evidence="8" id="KW-0479">Metal-binding</keyword>
<evidence type="ECO:0000256" key="13">
    <source>
        <dbReference type="ARBA" id="ARBA00023027"/>
    </source>
</evidence>
<dbReference type="FunFam" id="3.40.50.80:FF:000010">
    <property type="entry name" value="Flavohemoprotein"/>
    <property type="match status" value="1"/>
</dbReference>
<dbReference type="CDD" id="cd21176">
    <property type="entry name" value="LPMO_auxiliary-like"/>
    <property type="match status" value="1"/>
</dbReference>
<feature type="compositionally biased region" description="Low complexity" evidence="17">
    <location>
        <begin position="239"/>
        <end position="249"/>
    </location>
</feature>
<keyword evidence="18" id="KW-0732">Signal</keyword>
<keyword evidence="12" id="KW-0408">Iron</keyword>
<comment type="cofactor">
    <cofactor evidence="1">
        <name>heme b</name>
        <dbReference type="ChEBI" id="CHEBI:60344"/>
    </cofactor>
</comment>
<evidence type="ECO:0000256" key="12">
    <source>
        <dbReference type="ARBA" id="ARBA00023004"/>
    </source>
</evidence>
<keyword evidence="13" id="KW-0520">NAD</keyword>
<gene>
    <name evidence="21" type="ORF">PCL_04504</name>
</gene>
<dbReference type="InterPro" id="IPR017938">
    <property type="entry name" value="Riboflavin_synthase-like_b-brl"/>
</dbReference>
<comment type="function">
    <text evidence="16">In the presence of oxygen and NADH, it has NADH oxidase activity, which leads to the generation of superoxide and H(2)O(2). Under anaerobic conditions, it also exhibits nitric oxide reductase and FAD reductase activities. However, all these reactions are much lower than NOD activity.</text>
</comment>
<comment type="catalytic activity">
    <reaction evidence="15">
        <text>2 nitric oxide + NADPH + 2 O2 = 2 nitrate + NADP(+) + H(+)</text>
        <dbReference type="Rhea" id="RHEA:19465"/>
        <dbReference type="ChEBI" id="CHEBI:15378"/>
        <dbReference type="ChEBI" id="CHEBI:15379"/>
        <dbReference type="ChEBI" id="CHEBI:16480"/>
        <dbReference type="ChEBI" id="CHEBI:17632"/>
        <dbReference type="ChEBI" id="CHEBI:57783"/>
        <dbReference type="ChEBI" id="CHEBI:58349"/>
        <dbReference type="EC" id="1.14.12.17"/>
    </reaction>
</comment>
<dbReference type="GO" id="GO:0019825">
    <property type="term" value="F:oxygen binding"/>
    <property type="evidence" value="ECO:0007669"/>
    <property type="project" value="InterPro"/>
</dbReference>
<dbReference type="Pfam" id="PF00042">
    <property type="entry name" value="Globin"/>
    <property type="match status" value="1"/>
</dbReference>
<feature type="chain" id="PRO_5015762471" description="nitric oxide dioxygenase" evidence="18">
    <location>
        <begin position="22"/>
        <end position="1272"/>
    </location>
</feature>
<name>A0A2U3DXL3_PURLI</name>
<feature type="region of interest" description="Disordered" evidence="17">
    <location>
        <begin position="379"/>
        <end position="422"/>
    </location>
</feature>
<organism evidence="21 22">
    <name type="scientific">Purpureocillium lilacinum</name>
    <name type="common">Paecilomyces lilacinus</name>
    <dbReference type="NCBI Taxonomy" id="33203"/>
    <lineage>
        <taxon>Eukaryota</taxon>
        <taxon>Fungi</taxon>
        <taxon>Dikarya</taxon>
        <taxon>Ascomycota</taxon>
        <taxon>Pezizomycotina</taxon>
        <taxon>Sordariomycetes</taxon>
        <taxon>Hypocreomycetidae</taxon>
        <taxon>Hypocreales</taxon>
        <taxon>Ophiocordycipitaceae</taxon>
        <taxon>Purpureocillium</taxon>
    </lineage>
</organism>
<evidence type="ECO:0000256" key="11">
    <source>
        <dbReference type="ARBA" id="ARBA00023002"/>
    </source>
</evidence>
<evidence type="ECO:0000259" key="19">
    <source>
        <dbReference type="PROSITE" id="PS01033"/>
    </source>
</evidence>
<dbReference type="Gene3D" id="2.40.30.10">
    <property type="entry name" value="Translation factors"/>
    <property type="match status" value="1"/>
</dbReference>
<keyword evidence="10" id="KW-0521">NADP</keyword>
<dbReference type="SUPFAM" id="SSF52343">
    <property type="entry name" value="Ferredoxin reductase-like, C-terminal NADP-linked domain"/>
    <property type="match status" value="1"/>
</dbReference>
<dbReference type="InterPro" id="IPR000971">
    <property type="entry name" value="Globin"/>
</dbReference>
<dbReference type="SUPFAM" id="SSF63380">
    <property type="entry name" value="Riboflavin synthase domain-like"/>
    <property type="match status" value="1"/>
</dbReference>
<evidence type="ECO:0000256" key="5">
    <source>
        <dbReference type="ARBA" id="ARBA00022575"/>
    </source>
</evidence>
<dbReference type="Pfam" id="PF00175">
    <property type="entry name" value="NAD_binding_1"/>
    <property type="match status" value="1"/>
</dbReference>
<keyword evidence="5" id="KW-0216">Detoxification</keyword>
<dbReference type="PROSITE" id="PS51384">
    <property type="entry name" value="FAD_FR"/>
    <property type="match status" value="1"/>
</dbReference>
<dbReference type="EC" id="1.14.12.17" evidence="4"/>
<comment type="cofactor">
    <cofactor evidence="2">
        <name>FAD</name>
        <dbReference type="ChEBI" id="CHEBI:57692"/>
    </cofactor>
</comment>
<comment type="catalytic activity">
    <reaction evidence="14">
        <text>2 nitric oxide + NADH + 2 O2 = 2 nitrate + NAD(+) + H(+)</text>
        <dbReference type="Rhea" id="RHEA:19469"/>
        <dbReference type="ChEBI" id="CHEBI:15378"/>
        <dbReference type="ChEBI" id="CHEBI:15379"/>
        <dbReference type="ChEBI" id="CHEBI:16480"/>
        <dbReference type="ChEBI" id="CHEBI:17632"/>
        <dbReference type="ChEBI" id="CHEBI:57540"/>
        <dbReference type="ChEBI" id="CHEBI:57945"/>
        <dbReference type="EC" id="1.14.12.17"/>
    </reaction>
</comment>
<dbReference type="Gene3D" id="1.10.490.10">
    <property type="entry name" value="Globins"/>
    <property type="match status" value="1"/>
</dbReference>
<evidence type="ECO:0000313" key="21">
    <source>
        <dbReference type="EMBL" id="PWI66998.1"/>
    </source>
</evidence>
<dbReference type="Pfam" id="PF20238">
    <property type="entry name" value="BIM1-like_dom"/>
    <property type="match status" value="2"/>
</dbReference>
<keyword evidence="11" id="KW-0560">Oxidoreductase</keyword>
<evidence type="ECO:0000256" key="3">
    <source>
        <dbReference type="ARBA" id="ARBA00006401"/>
    </source>
</evidence>
<evidence type="ECO:0000256" key="4">
    <source>
        <dbReference type="ARBA" id="ARBA00012229"/>
    </source>
</evidence>
<evidence type="ECO:0000313" key="22">
    <source>
        <dbReference type="Proteomes" id="UP000245956"/>
    </source>
</evidence>
<evidence type="ECO:0000256" key="18">
    <source>
        <dbReference type="SAM" id="SignalP"/>
    </source>
</evidence>
<dbReference type="GO" id="GO:0046872">
    <property type="term" value="F:metal ion binding"/>
    <property type="evidence" value="ECO:0007669"/>
    <property type="project" value="UniProtKB-KW"/>
</dbReference>
<dbReference type="PANTHER" id="PTHR43396:SF3">
    <property type="entry name" value="FLAVOHEMOPROTEIN"/>
    <property type="match status" value="1"/>
</dbReference>
<dbReference type="GO" id="GO:0009636">
    <property type="term" value="P:response to toxic substance"/>
    <property type="evidence" value="ECO:0007669"/>
    <property type="project" value="UniProtKB-KW"/>
</dbReference>
<feature type="signal peptide" evidence="18">
    <location>
        <begin position="1"/>
        <end position="21"/>
    </location>
</feature>
<dbReference type="InterPro" id="IPR046530">
    <property type="entry name" value="BIM1-like_dom"/>
</dbReference>
<evidence type="ECO:0000256" key="14">
    <source>
        <dbReference type="ARBA" id="ARBA00048649"/>
    </source>
</evidence>
<protein>
    <recommendedName>
        <fullName evidence="4">nitric oxide dioxygenase</fullName>
        <ecNumber evidence="4">1.14.12.17</ecNumber>
    </recommendedName>
</protein>
<evidence type="ECO:0000256" key="16">
    <source>
        <dbReference type="ARBA" id="ARBA00056398"/>
    </source>
</evidence>
<evidence type="ECO:0000256" key="10">
    <source>
        <dbReference type="ARBA" id="ARBA00022857"/>
    </source>
</evidence>
<dbReference type="FunFam" id="1.10.490.10:FF:000003">
    <property type="entry name" value="Flavohemoprotein"/>
    <property type="match status" value="1"/>
</dbReference>
<feature type="region of interest" description="Disordered" evidence="17">
    <location>
        <begin position="22"/>
        <end position="45"/>
    </location>
</feature>
<evidence type="ECO:0000256" key="1">
    <source>
        <dbReference type="ARBA" id="ARBA00001970"/>
    </source>
</evidence>
<evidence type="ECO:0000256" key="9">
    <source>
        <dbReference type="ARBA" id="ARBA00022827"/>
    </source>
</evidence>
<evidence type="ECO:0000259" key="20">
    <source>
        <dbReference type="PROSITE" id="PS51384"/>
    </source>
</evidence>
<dbReference type="InterPro" id="IPR039261">
    <property type="entry name" value="FNR_nucleotide-bd"/>
</dbReference>
<accession>A0A2U3DXL3</accession>
<sequence>MQARTVSIIIALGRLFTHAIAQDGQRGSKPPSKPSNSRVMDDTMGPAGIMWPPDRPWSGDMDTQPPCGSRAPSANRTKFPLTGGAISLTGQDDYYKTRISISYSNGMSPRAAICGPEPWLTFSFVVAFVLTWNLPDPKSNTDFSPLVDSADIHDLDPGHTCVKIPDAPPRVVAGANATLQITYQADWDAPHLQTFYACTDITYVAAADFNFRIPCFNHTVPGEDNEAAAKSVGATSKQSAADSPEPSASAIVGHGQQMGGAAMAGAIVGSLGGASALVAMAILHRRKKQKERSLRLARMEENARREAYPVLNELYGAYLDVTAGLSAQLSRVAIEASSTGAVVRQPDLGEIKEKEGADVPAINKQGANLATRWAAAVGRGEQQARHLKRQVERTTPTRRAGTRQLGATGESRPGSPGLDRAARRGRTWDGLVVVVVVAAAAASARGETTVSLDESPAPGSGNVAPVTAAGRDEVTRRPRLQLPRVRAAPGPTAATASHWRVCRQKWHDGCLSESQKVCSGCPAAWRPMRRAMILIRRASGRIARSDAPCAPVPRCCHCRAPSQGLGLASRGGCVEATREGEPASQPRAAEDGDMALHTRRVVDQTRGEEVAPAATWHDFMRPRRPCHARALPCFVPVACNTVDKQRAARPRTRQQANARLLLSSCLIREQSPRVAPDDASPTHADRAPQHRRRQTSPGGQQGLSSHVPRAPPAHGSHHVPGAPSRWSRNHRSEYSLRRAHDISPLACHHRRNLSFTTWAPAGPSDAVPTVVDTPSPVLRTSGAPPTVDGLVAPCRATFVMRAGRGLWRASERLIRCEGDARGSGAVVVRVSLGHRDHQQQQQQQQYQQHLHRTAMALTAEQIAIVKSTAPVVKQHGRTITTTFYASMLGAHPELLNIFSVRNQHTGAQQAALADAVFAYAAHIDDLAALRGAVERIAHKHASLFVKPEQYAIVGEHLVGAFATVLGDALTDDVKDAWIAAYGQLADVFIQREKQLYDGSGPEWQSWRKFVVARRRVESDDVVSLYLRPKDGTPLRSFKPGQYVSVQVPVPELDGVLQSRQFSISSVPAEGLPELRVSVKRERLPDGATAQDMAEGRVPGLVSNKLHDQYPEGSEVEVSPPHGEFYYDAAEVKPDAPVVLLSVGVGATPVVSILETMLRAGERRPISYIHGARHAGAVLFGDEVREATAKHDNVRRVVFVKTVAGGDRVGDDYDVEGRMDLAKVGEELHLDSPEAEYYVCGPEGWMLETRDWLAERGVPAERLHMELFRTGNL</sequence>
<feature type="region of interest" description="Disordered" evidence="17">
    <location>
        <begin position="227"/>
        <end position="249"/>
    </location>
</feature>
<proteinExistence type="inferred from homology"/>
<dbReference type="InterPro" id="IPR017927">
    <property type="entry name" value="FAD-bd_FR_type"/>
</dbReference>
<dbReference type="InterPro" id="IPR012292">
    <property type="entry name" value="Globin/Proto"/>
</dbReference>
<evidence type="ECO:0000256" key="17">
    <source>
        <dbReference type="SAM" id="MobiDB-lite"/>
    </source>
</evidence>
<dbReference type="InterPro" id="IPR009050">
    <property type="entry name" value="Globin-like_sf"/>
</dbReference>